<dbReference type="OrthoDB" id="2414662at2759"/>
<sequence>MVQSGACGPTTKYSIPYESAITATISPNTNGGTSPGFNPAAIPEPHLLRLLLHQHILTFPGIDPAPQKYWTKRIQPWLMGSTFLVESMLWPVMTWRAEKCTNLPSWEQLCIKQAAIWVAGILHGLFVSGPNVGELNSWVRWILALVPWWPSSMDPSKMIATLLSHILARPWRTQSWSSTSCHLCLEANIVGSEIVEEAGTEQGRQWCDGINEYVFKTSVDEREAMICSAIIIHGVRPIFPSLHAAVTGANSEGHFADALPSEERIRNGSALKFNREIRGSVVHRRWDFIHVHEYFVPVCPID</sequence>
<dbReference type="PANTHER" id="PTHR47185:SF1">
    <property type="entry name" value="PX DOMAIN-CONTAINING PROTEIN YPR097W"/>
    <property type="match status" value="1"/>
</dbReference>
<dbReference type="EMBL" id="MU128958">
    <property type="protein sequence ID" value="KAF9514689.1"/>
    <property type="molecule type" value="Genomic_DNA"/>
</dbReference>
<gene>
    <name evidence="1" type="ORF">BS47DRAFT_1484947</name>
</gene>
<comment type="caution">
    <text evidence="1">The sequence shown here is derived from an EMBL/GenBank/DDBJ whole genome shotgun (WGS) entry which is preliminary data.</text>
</comment>
<dbReference type="PANTHER" id="PTHR47185">
    <property type="entry name" value="PX DOMAIN-CONTAINING PROTEIN YPR097W"/>
    <property type="match status" value="1"/>
</dbReference>
<name>A0A9P6DXC0_9AGAM</name>
<protein>
    <submittedName>
        <fullName evidence="1">Uncharacterized protein</fullName>
    </submittedName>
</protein>
<proteinExistence type="predicted"/>
<organism evidence="1 2">
    <name type="scientific">Hydnum rufescens UP504</name>
    <dbReference type="NCBI Taxonomy" id="1448309"/>
    <lineage>
        <taxon>Eukaryota</taxon>
        <taxon>Fungi</taxon>
        <taxon>Dikarya</taxon>
        <taxon>Basidiomycota</taxon>
        <taxon>Agaricomycotina</taxon>
        <taxon>Agaricomycetes</taxon>
        <taxon>Cantharellales</taxon>
        <taxon>Hydnaceae</taxon>
        <taxon>Hydnum</taxon>
    </lineage>
</organism>
<evidence type="ECO:0000313" key="1">
    <source>
        <dbReference type="EMBL" id="KAF9514689.1"/>
    </source>
</evidence>
<reference evidence="1" key="1">
    <citation type="journal article" date="2020" name="Nat. Commun.">
        <title>Large-scale genome sequencing of mycorrhizal fungi provides insights into the early evolution of symbiotic traits.</title>
        <authorList>
            <person name="Miyauchi S."/>
            <person name="Kiss E."/>
            <person name="Kuo A."/>
            <person name="Drula E."/>
            <person name="Kohler A."/>
            <person name="Sanchez-Garcia M."/>
            <person name="Morin E."/>
            <person name="Andreopoulos B."/>
            <person name="Barry K.W."/>
            <person name="Bonito G."/>
            <person name="Buee M."/>
            <person name="Carver A."/>
            <person name="Chen C."/>
            <person name="Cichocki N."/>
            <person name="Clum A."/>
            <person name="Culley D."/>
            <person name="Crous P.W."/>
            <person name="Fauchery L."/>
            <person name="Girlanda M."/>
            <person name="Hayes R.D."/>
            <person name="Keri Z."/>
            <person name="LaButti K."/>
            <person name="Lipzen A."/>
            <person name="Lombard V."/>
            <person name="Magnuson J."/>
            <person name="Maillard F."/>
            <person name="Murat C."/>
            <person name="Nolan M."/>
            <person name="Ohm R.A."/>
            <person name="Pangilinan J."/>
            <person name="Pereira M.F."/>
            <person name="Perotto S."/>
            <person name="Peter M."/>
            <person name="Pfister S."/>
            <person name="Riley R."/>
            <person name="Sitrit Y."/>
            <person name="Stielow J.B."/>
            <person name="Szollosi G."/>
            <person name="Zifcakova L."/>
            <person name="Stursova M."/>
            <person name="Spatafora J.W."/>
            <person name="Tedersoo L."/>
            <person name="Vaario L.M."/>
            <person name="Yamada A."/>
            <person name="Yan M."/>
            <person name="Wang P."/>
            <person name="Xu J."/>
            <person name="Bruns T."/>
            <person name="Baldrian P."/>
            <person name="Vilgalys R."/>
            <person name="Dunand C."/>
            <person name="Henrissat B."/>
            <person name="Grigoriev I.V."/>
            <person name="Hibbett D."/>
            <person name="Nagy L.G."/>
            <person name="Martin F.M."/>
        </authorList>
    </citation>
    <scope>NUCLEOTIDE SEQUENCE</scope>
    <source>
        <strain evidence="1">UP504</strain>
    </source>
</reference>
<dbReference type="GO" id="GO:0035091">
    <property type="term" value="F:phosphatidylinositol binding"/>
    <property type="evidence" value="ECO:0007669"/>
    <property type="project" value="TreeGrafter"/>
</dbReference>
<keyword evidence="2" id="KW-1185">Reference proteome</keyword>
<dbReference type="Proteomes" id="UP000886523">
    <property type="component" value="Unassembled WGS sequence"/>
</dbReference>
<dbReference type="InterPro" id="IPR047168">
    <property type="entry name" value="LEC1-like"/>
</dbReference>
<dbReference type="AlphaFoldDB" id="A0A9P6DXC0"/>
<evidence type="ECO:0000313" key="2">
    <source>
        <dbReference type="Proteomes" id="UP000886523"/>
    </source>
</evidence>
<accession>A0A9P6DXC0</accession>